<proteinExistence type="predicted"/>
<reference evidence="2 3" key="1">
    <citation type="submission" date="2024-07" db="EMBL/GenBank/DDBJ databases">
        <title>Section-level genome sequencing and comparative genomics of Aspergillus sections Usti and Cavernicolus.</title>
        <authorList>
            <consortium name="Lawrence Berkeley National Laboratory"/>
            <person name="Nybo J.L."/>
            <person name="Vesth T.C."/>
            <person name="Theobald S."/>
            <person name="Frisvad J.C."/>
            <person name="Larsen T.O."/>
            <person name="Kjaerboelling I."/>
            <person name="Rothschild-Mancinelli K."/>
            <person name="Lyhne E.K."/>
            <person name="Kogle M.E."/>
            <person name="Barry K."/>
            <person name="Clum A."/>
            <person name="Na H."/>
            <person name="Ledsgaard L."/>
            <person name="Lin J."/>
            <person name="Lipzen A."/>
            <person name="Kuo A."/>
            <person name="Riley R."/>
            <person name="Mondo S."/>
            <person name="Labutti K."/>
            <person name="Haridas S."/>
            <person name="Pangalinan J."/>
            <person name="Salamov A.A."/>
            <person name="Simmons B.A."/>
            <person name="Magnuson J.K."/>
            <person name="Chen J."/>
            <person name="Drula E."/>
            <person name="Henrissat B."/>
            <person name="Wiebenga A."/>
            <person name="Lubbers R.J."/>
            <person name="Gomes A.C."/>
            <person name="Makela M.R."/>
            <person name="Stajich J."/>
            <person name="Grigoriev I.V."/>
            <person name="Mortensen U.H."/>
            <person name="De Vries R.P."/>
            <person name="Baker S.E."/>
            <person name="Andersen M.R."/>
        </authorList>
    </citation>
    <scope>NUCLEOTIDE SEQUENCE [LARGE SCALE GENOMIC DNA]</scope>
    <source>
        <strain evidence="2 3">CBS 588.65</strain>
    </source>
</reference>
<dbReference type="PANTHER" id="PTHR31126:SF1">
    <property type="entry name" value="TYROSINE SPECIFIC PROTEIN PHOSPHATASES DOMAIN-CONTAINING PROTEIN"/>
    <property type="match status" value="1"/>
</dbReference>
<keyword evidence="3" id="KW-1185">Reference proteome</keyword>
<dbReference type="InterPro" id="IPR026893">
    <property type="entry name" value="Tyr/Ser_Pase_IphP-type"/>
</dbReference>
<dbReference type="EMBL" id="JBFXLT010000021">
    <property type="protein sequence ID" value="KAL2816652.1"/>
    <property type="molecule type" value="Genomic_DNA"/>
</dbReference>
<dbReference type="PROSITE" id="PS00383">
    <property type="entry name" value="TYR_PHOSPHATASE_1"/>
    <property type="match status" value="1"/>
</dbReference>
<organism evidence="2 3">
    <name type="scientific">Aspergillus granulosus</name>
    <dbReference type="NCBI Taxonomy" id="176169"/>
    <lineage>
        <taxon>Eukaryota</taxon>
        <taxon>Fungi</taxon>
        <taxon>Dikarya</taxon>
        <taxon>Ascomycota</taxon>
        <taxon>Pezizomycotina</taxon>
        <taxon>Eurotiomycetes</taxon>
        <taxon>Eurotiomycetidae</taxon>
        <taxon>Eurotiales</taxon>
        <taxon>Aspergillaceae</taxon>
        <taxon>Aspergillus</taxon>
        <taxon>Aspergillus subgen. Nidulantes</taxon>
    </lineage>
</organism>
<gene>
    <name evidence="2" type="ORF">BJX63DRAFT_430038</name>
</gene>
<dbReference type="Gene3D" id="3.90.190.10">
    <property type="entry name" value="Protein tyrosine phosphatase superfamily"/>
    <property type="match status" value="1"/>
</dbReference>
<dbReference type="PANTHER" id="PTHR31126">
    <property type="entry name" value="TYROSINE-PROTEIN PHOSPHATASE"/>
    <property type="match status" value="1"/>
</dbReference>
<dbReference type="Pfam" id="PF13350">
    <property type="entry name" value="Y_phosphatase3"/>
    <property type="match status" value="1"/>
</dbReference>
<dbReference type="Proteomes" id="UP001610334">
    <property type="component" value="Unassembled WGS sequence"/>
</dbReference>
<dbReference type="InterPro" id="IPR029021">
    <property type="entry name" value="Prot-tyrosine_phosphatase-like"/>
</dbReference>
<feature type="domain" description="Tyrosine specific protein phosphatases" evidence="1">
    <location>
        <begin position="145"/>
        <end position="178"/>
    </location>
</feature>
<evidence type="ECO:0000313" key="3">
    <source>
        <dbReference type="Proteomes" id="UP001610334"/>
    </source>
</evidence>
<evidence type="ECO:0000313" key="2">
    <source>
        <dbReference type="EMBL" id="KAL2816652.1"/>
    </source>
</evidence>
<name>A0ABR4HMD9_9EURO</name>
<protein>
    <submittedName>
        <fullName evidence="2">Protein-tyrosine phosphatase-like protein</fullName>
    </submittedName>
</protein>
<sequence>MDPDLSPTHPSLEAGRPIKSDGVFNVRSFGGYASSLHPDCITRHSLYRSGHLEDITPRGIEQLRRLGITSIVNLTNTGESTALFANAEGPTAGLDDVKIVNLPLAKGGFSVKQLADKYQRYLAEGEKATAEGYITLLTEGNQVIRHILLLIRDNPSDVFLIHCSMGKDRTGVIFAILLSIAGVSHDDIASEYSLSETALEPAIPEIACGIRRVITPPIDDMEAVRRARVVIQTRKEAMVLTTAMLEARFGGTVRYLIEWCGLEEEDLRRIREILTDSESI</sequence>
<accession>A0ABR4HMD9</accession>
<dbReference type="InterPro" id="IPR000387">
    <property type="entry name" value="Tyr_Pase_dom"/>
</dbReference>
<dbReference type="SUPFAM" id="SSF52799">
    <property type="entry name" value="(Phosphotyrosine protein) phosphatases II"/>
    <property type="match status" value="1"/>
</dbReference>
<evidence type="ECO:0000259" key="1">
    <source>
        <dbReference type="PROSITE" id="PS50056"/>
    </source>
</evidence>
<dbReference type="InterPro" id="IPR016130">
    <property type="entry name" value="Tyr_Pase_AS"/>
</dbReference>
<dbReference type="PROSITE" id="PS50056">
    <property type="entry name" value="TYR_PHOSPHATASE_2"/>
    <property type="match status" value="1"/>
</dbReference>
<comment type="caution">
    <text evidence="2">The sequence shown here is derived from an EMBL/GenBank/DDBJ whole genome shotgun (WGS) entry which is preliminary data.</text>
</comment>